<accession>D6W9M0</accession>
<dbReference type="EMBL" id="KQ971312">
    <property type="protein sequence ID" value="EEZ98131.2"/>
    <property type="molecule type" value="Genomic_DNA"/>
</dbReference>
<reference evidence="1 2" key="1">
    <citation type="journal article" date="2008" name="Nature">
        <title>The genome of the model beetle and pest Tribolium castaneum.</title>
        <authorList>
            <consortium name="Tribolium Genome Sequencing Consortium"/>
            <person name="Richards S."/>
            <person name="Gibbs R.A."/>
            <person name="Weinstock G.M."/>
            <person name="Brown S.J."/>
            <person name="Denell R."/>
            <person name="Beeman R.W."/>
            <person name="Gibbs R."/>
            <person name="Beeman R.W."/>
            <person name="Brown S.J."/>
            <person name="Bucher G."/>
            <person name="Friedrich M."/>
            <person name="Grimmelikhuijzen C.J."/>
            <person name="Klingler M."/>
            <person name="Lorenzen M."/>
            <person name="Richards S."/>
            <person name="Roth S."/>
            <person name="Schroder R."/>
            <person name="Tautz D."/>
            <person name="Zdobnov E.M."/>
            <person name="Muzny D."/>
            <person name="Gibbs R.A."/>
            <person name="Weinstock G.M."/>
            <person name="Attaway T."/>
            <person name="Bell S."/>
            <person name="Buhay C.J."/>
            <person name="Chandrabose M.N."/>
            <person name="Chavez D."/>
            <person name="Clerk-Blankenburg K.P."/>
            <person name="Cree A."/>
            <person name="Dao M."/>
            <person name="Davis C."/>
            <person name="Chacko J."/>
            <person name="Dinh H."/>
            <person name="Dugan-Rocha S."/>
            <person name="Fowler G."/>
            <person name="Garner T.T."/>
            <person name="Garnes J."/>
            <person name="Gnirke A."/>
            <person name="Hawes A."/>
            <person name="Hernandez J."/>
            <person name="Hines S."/>
            <person name="Holder M."/>
            <person name="Hume J."/>
            <person name="Jhangiani S.N."/>
            <person name="Joshi V."/>
            <person name="Khan Z.M."/>
            <person name="Jackson L."/>
            <person name="Kovar C."/>
            <person name="Kowis A."/>
            <person name="Lee S."/>
            <person name="Lewis L.R."/>
            <person name="Margolis J."/>
            <person name="Morgan M."/>
            <person name="Nazareth L.V."/>
            <person name="Nguyen N."/>
            <person name="Okwuonu G."/>
            <person name="Parker D."/>
            <person name="Richards S."/>
            <person name="Ruiz S.J."/>
            <person name="Santibanez J."/>
            <person name="Savard J."/>
            <person name="Scherer S.E."/>
            <person name="Schneider B."/>
            <person name="Sodergren E."/>
            <person name="Tautz D."/>
            <person name="Vattahil S."/>
            <person name="Villasana D."/>
            <person name="White C.S."/>
            <person name="Wright R."/>
            <person name="Park Y."/>
            <person name="Beeman R.W."/>
            <person name="Lord J."/>
            <person name="Oppert B."/>
            <person name="Lorenzen M."/>
            <person name="Brown S."/>
            <person name="Wang L."/>
            <person name="Savard J."/>
            <person name="Tautz D."/>
            <person name="Richards S."/>
            <person name="Weinstock G."/>
            <person name="Gibbs R.A."/>
            <person name="Liu Y."/>
            <person name="Worley K."/>
            <person name="Weinstock G."/>
            <person name="Elsik C.G."/>
            <person name="Reese J.T."/>
            <person name="Elhaik E."/>
            <person name="Landan G."/>
            <person name="Graur D."/>
            <person name="Arensburger P."/>
            <person name="Atkinson P."/>
            <person name="Beeman R.W."/>
            <person name="Beidler J."/>
            <person name="Brown S.J."/>
            <person name="Demuth J.P."/>
            <person name="Drury D.W."/>
            <person name="Du Y.Z."/>
            <person name="Fujiwara H."/>
            <person name="Lorenzen M."/>
            <person name="Maselli V."/>
            <person name="Osanai M."/>
            <person name="Park Y."/>
            <person name="Robertson H.M."/>
            <person name="Tu Z."/>
            <person name="Wang J.J."/>
            <person name="Wang S."/>
            <person name="Richards S."/>
            <person name="Song H."/>
            <person name="Zhang L."/>
            <person name="Sodergren E."/>
            <person name="Werner D."/>
            <person name="Stanke M."/>
            <person name="Morgenstern B."/>
            <person name="Solovyev V."/>
            <person name="Kosarev P."/>
            <person name="Brown G."/>
            <person name="Chen H.C."/>
            <person name="Ermolaeva O."/>
            <person name="Hlavina W."/>
            <person name="Kapustin Y."/>
            <person name="Kiryutin B."/>
            <person name="Kitts P."/>
            <person name="Maglott D."/>
            <person name="Pruitt K."/>
            <person name="Sapojnikov V."/>
            <person name="Souvorov A."/>
            <person name="Mackey A.J."/>
            <person name="Waterhouse R.M."/>
            <person name="Wyder S."/>
            <person name="Zdobnov E.M."/>
            <person name="Zdobnov E.M."/>
            <person name="Wyder S."/>
            <person name="Kriventseva E.V."/>
            <person name="Kadowaki T."/>
            <person name="Bork P."/>
            <person name="Aranda M."/>
            <person name="Bao R."/>
            <person name="Beermann A."/>
            <person name="Berns N."/>
            <person name="Bolognesi R."/>
            <person name="Bonneton F."/>
            <person name="Bopp D."/>
            <person name="Brown S.J."/>
            <person name="Bucher G."/>
            <person name="Butts T."/>
            <person name="Chaumot A."/>
            <person name="Denell R.E."/>
            <person name="Ferrier D.E."/>
            <person name="Friedrich M."/>
            <person name="Gordon C.M."/>
            <person name="Jindra M."/>
            <person name="Klingler M."/>
            <person name="Lan Q."/>
            <person name="Lattorff H.M."/>
            <person name="Laudet V."/>
            <person name="von Levetsow C."/>
            <person name="Liu Z."/>
            <person name="Lutz R."/>
            <person name="Lynch J.A."/>
            <person name="da Fonseca R.N."/>
            <person name="Posnien N."/>
            <person name="Reuter R."/>
            <person name="Roth S."/>
            <person name="Savard J."/>
            <person name="Schinko J.B."/>
            <person name="Schmitt C."/>
            <person name="Schoppmeier M."/>
            <person name="Schroder R."/>
            <person name="Shippy T.D."/>
            <person name="Simonnet F."/>
            <person name="Marques-Souza H."/>
            <person name="Tautz D."/>
            <person name="Tomoyasu Y."/>
            <person name="Trauner J."/>
            <person name="Van der Zee M."/>
            <person name="Vervoort M."/>
            <person name="Wittkopp N."/>
            <person name="Wimmer E.A."/>
            <person name="Yang X."/>
            <person name="Jones A.K."/>
            <person name="Sattelle D.B."/>
            <person name="Ebert P.R."/>
            <person name="Nelson D."/>
            <person name="Scott J.G."/>
            <person name="Beeman R.W."/>
            <person name="Muthukrishnan S."/>
            <person name="Kramer K.J."/>
            <person name="Arakane Y."/>
            <person name="Beeman R.W."/>
            <person name="Zhu Q."/>
            <person name="Hogenkamp D."/>
            <person name="Dixit R."/>
            <person name="Oppert B."/>
            <person name="Jiang H."/>
            <person name="Zou Z."/>
            <person name="Marshall J."/>
            <person name="Elpidina E."/>
            <person name="Vinokurov K."/>
            <person name="Oppert C."/>
            <person name="Zou Z."/>
            <person name="Evans J."/>
            <person name="Lu Z."/>
            <person name="Zhao P."/>
            <person name="Sumathipala N."/>
            <person name="Altincicek B."/>
            <person name="Vilcinskas A."/>
            <person name="Williams M."/>
            <person name="Hultmark D."/>
            <person name="Hetru C."/>
            <person name="Jiang H."/>
            <person name="Grimmelikhuijzen C.J."/>
            <person name="Hauser F."/>
            <person name="Cazzamali G."/>
            <person name="Williamson M."/>
            <person name="Park Y."/>
            <person name="Li B."/>
            <person name="Tanaka Y."/>
            <person name="Predel R."/>
            <person name="Neupert S."/>
            <person name="Schachtner J."/>
            <person name="Verleyen P."/>
            <person name="Raible F."/>
            <person name="Bork P."/>
            <person name="Friedrich M."/>
            <person name="Walden K.K."/>
            <person name="Robertson H.M."/>
            <person name="Angeli S."/>
            <person name="Foret S."/>
            <person name="Bucher G."/>
            <person name="Schuetz S."/>
            <person name="Maleszka R."/>
            <person name="Wimmer E.A."/>
            <person name="Beeman R.W."/>
            <person name="Lorenzen M."/>
            <person name="Tomoyasu Y."/>
            <person name="Miller S.C."/>
            <person name="Grossmann D."/>
            <person name="Bucher G."/>
        </authorList>
    </citation>
    <scope>NUCLEOTIDE SEQUENCE [LARGE SCALE GENOMIC DNA]</scope>
    <source>
        <strain evidence="1 2">Georgia GA2</strain>
    </source>
</reference>
<protein>
    <submittedName>
        <fullName evidence="1">Uncharacterized protein</fullName>
    </submittedName>
</protein>
<dbReference type="HOGENOM" id="CLU_1867736_0_0_1"/>
<proteinExistence type="predicted"/>
<dbReference type="Pfam" id="PF07841">
    <property type="entry name" value="DM4_12"/>
    <property type="match status" value="1"/>
</dbReference>
<reference evidence="1 2" key="2">
    <citation type="journal article" date="2010" name="Nucleic Acids Res.">
        <title>BeetleBase in 2010: revisions to provide comprehensive genomic information for Tribolium castaneum.</title>
        <authorList>
            <person name="Kim H.S."/>
            <person name="Murphy T."/>
            <person name="Xia J."/>
            <person name="Caragea D."/>
            <person name="Park Y."/>
            <person name="Beeman R.W."/>
            <person name="Lorenzen M.D."/>
            <person name="Butcher S."/>
            <person name="Manak J.R."/>
            <person name="Brown S.J."/>
        </authorList>
    </citation>
    <scope>GENOME REANNOTATION</scope>
    <source>
        <strain evidence="1 2">Georgia GA2</strain>
    </source>
</reference>
<dbReference type="Proteomes" id="UP000007266">
    <property type="component" value="Linkage group 2"/>
</dbReference>
<sequence>MDVPFDLPSDTKWFKKQKLHKRDVLFQLEKAFFQGGLNGSACVKRMICDAHHYIHTEGKSLVADFLSAIFMSSEIDFGVRYEDSCRAITATECEIPFLSYILGSLFTT</sequence>
<name>D6W9M0_TRICA</name>
<dbReference type="SMART" id="SM00718">
    <property type="entry name" value="DM4_12"/>
    <property type="match status" value="1"/>
</dbReference>
<evidence type="ECO:0000313" key="1">
    <source>
        <dbReference type="EMBL" id="EEZ98131.2"/>
    </source>
</evidence>
<dbReference type="AlphaFoldDB" id="D6W9M0"/>
<keyword evidence="2" id="KW-1185">Reference proteome</keyword>
<dbReference type="InterPro" id="IPR006631">
    <property type="entry name" value="DM4_12"/>
</dbReference>
<gene>
    <name evidence="1" type="primary">AUGUSTUS-3.0.2_00556</name>
    <name evidence="1" type="ORF">TcasGA2_TC000556</name>
</gene>
<evidence type="ECO:0000313" key="2">
    <source>
        <dbReference type="Proteomes" id="UP000007266"/>
    </source>
</evidence>
<organism evidence="1 2">
    <name type="scientific">Tribolium castaneum</name>
    <name type="common">Red flour beetle</name>
    <dbReference type="NCBI Taxonomy" id="7070"/>
    <lineage>
        <taxon>Eukaryota</taxon>
        <taxon>Metazoa</taxon>
        <taxon>Ecdysozoa</taxon>
        <taxon>Arthropoda</taxon>
        <taxon>Hexapoda</taxon>
        <taxon>Insecta</taxon>
        <taxon>Pterygota</taxon>
        <taxon>Neoptera</taxon>
        <taxon>Endopterygota</taxon>
        <taxon>Coleoptera</taxon>
        <taxon>Polyphaga</taxon>
        <taxon>Cucujiformia</taxon>
        <taxon>Tenebrionidae</taxon>
        <taxon>Tenebrionidae incertae sedis</taxon>
        <taxon>Tribolium</taxon>
    </lineage>
</organism>